<organism evidence="9">
    <name type="scientific">marine sediment metagenome</name>
    <dbReference type="NCBI Taxonomy" id="412755"/>
    <lineage>
        <taxon>unclassified sequences</taxon>
        <taxon>metagenomes</taxon>
        <taxon>ecological metagenomes</taxon>
    </lineage>
</organism>
<evidence type="ECO:0000256" key="5">
    <source>
        <dbReference type="ARBA" id="ARBA00023235"/>
    </source>
</evidence>
<dbReference type="InterPro" id="IPR005845">
    <property type="entry name" value="A-D-PHexomutase_a/b/a-II"/>
</dbReference>
<keyword evidence="2" id="KW-0597">Phosphoprotein</keyword>
<feature type="domain" description="Alpha-D-phosphohexomutase C-terminal" evidence="6">
    <location>
        <begin position="229"/>
        <end position="297"/>
    </location>
</feature>
<dbReference type="AlphaFoldDB" id="X0U5L3"/>
<proteinExistence type="predicted"/>
<dbReference type="PANTHER" id="PTHR43771:SF1">
    <property type="entry name" value="PHOSPHOMANNOMUTASE"/>
    <property type="match status" value="1"/>
</dbReference>
<dbReference type="EMBL" id="BARS01010532">
    <property type="protein sequence ID" value="GAF94636.1"/>
    <property type="molecule type" value="Genomic_DNA"/>
</dbReference>
<dbReference type="Pfam" id="PF00408">
    <property type="entry name" value="PGM_PMM_IV"/>
    <property type="match status" value="1"/>
</dbReference>
<comment type="cofactor">
    <cofactor evidence="1">
        <name>Mg(2+)</name>
        <dbReference type="ChEBI" id="CHEBI:18420"/>
    </cofactor>
</comment>
<evidence type="ECO:0000256" key="3">
    <source>
        <dbReference type="ARBA" id="ARBA00022723"/>
    </source>
</evidence>
<sequence length="305" mass="33862">FQQVTKLIDLNELRQARLKVVVDSMYGAGAGYLKALLDGGTLKVIEINSERNPLFPGIRPEPIAANLAKLSATVREQGASVGLATDGDADRLGVIDEKGMFLTTLQVFALLCLYLLEVRRERGTIVKTITTTSMLYRLGEIFNVPVCETPVGFKYIAPLMLAENVLIGGEESGGFGFRGHMPERDGILSGLYFLDLMAKTGKNPSELIDYLYSKVGPHYFDRVDIKFPEEERQAIVERIKDNPPGDIDRVKVVNFDTADGFRFILSDNTWLLIRFSGTEPLLRIYAESSTPARVEKLLKLGKELA</sequence>
<reference evidence="9" key="1">
    <citation type="journal article" date="2014" name="Front. Microbiol.">
        <title>High frequency of phylogenetically diverse reductive dehalogenase-homologous genes in deep subseafloor sedimentary metagenomes.</title>
        <authorList>
            <person name="Kawai M."/>
            <person name="Futagami T."/>
            <person name="Toyoda A."/>
            <person name="Takaki Y."/>
            <person name="Nishi S."/>
            <person name="Hori S."/>
            <person name="Arai W."/>
            <person name="Tsubouchi T."/>
            <person name="Morono Y."/>
            <person name="Uchiyama I."/>
            <person name="Ito T."/>
            <person name="Fujiyama A."/>
            <person name="Inagaki F."/>
            <person name="Takami H."/>
        </authorList>
    </citation>
    <scope>NUCLEOTIDE SEQUENCE</scope>
    <source>
        <strain evidence="9">Expedition CK06-06</strain>
    </source>
</reference>
<evidence type="ECO:0008006" key="10">
    <source>
        <dbReference type="Google" id="ProtNLM"/>
    </source>
</evidence>
<dbReference type="PANTHER" id="PTHR43771">
    <property type="entry name" value="PHOSPHOMANNOMUTASE"/>
    <property type="match status" value="1"/>
</dbReference>
<dbReference type="GO" id="GO:0016868">
    <property type="term" value="F:intramolecular phosphotransferase activity"/>
    <property type="evidence" value="ECO:0007669"/>
    <property type="project" value="InterPro"/>
</dbReference>
<evidence type="ECO:0000313" key="9">
    <source>
        <dbReference type="EMBL" id="GAF94636.1"/>
    </source>
</evidence>
<protein>
    <recommendedName>
        <fullName evidence="10">Alpha-D-phosphohexomutase alpha/beta/alpha domain-containing protein</fullName>
    </recommendedName>
</protein>
<dbReference type="SUPFAM" id="SSF55957">
    <property type="entry name" value="Phosphoglucomutase, C-terminal domain"/>
    <property type="match status" value="1"/>
</dbReference>
<dbReference type="Pfam" id="PF02879">
    <property type="entry name" value="PGM_PMM_II"/>
    <property type="match status" value="1"/>
</dbReference>
<evidence type="ECO:0000259" key="6">
    <source>
        <dbReference type="Pfam" id="PF00408"/>
    </source>
</evidence>
<feature type="domain" description="Alpha-D-phosphohexomutase alpha/beta/alpha" evidence="8">
    <location>
        <begin position="106"/>
        <end position="213"/>
    </location>
</feature>
<dbReference type="InterPro" id="IPR005843">
    <property type="entry name" value="A-D-PHexomutase_C"/>
</dbReference>
<dbReference type="InterPro" id="IPR016055">
    <property type="entry name" value="A-D-PHexomutase_a/b/a-I/II/III"/>
</dbReference>
<dbReference type="GO" id="GO:0046872">
    <property type="term" value="F:metal ion binding"/>
    <property type="evidence" value="ECO:0007669"/>
    <property type="project" value="UniProtKB-KW"/>
</dbReference>
<dbReference type="GO" id="GO:0005975">
    <property type="term" value="P:carbohydrate metabolic process"/>
    <property type="evidence" value="ECO:0007669"/>
    <property type="project" value="InterPro"/>
</dbReference>
<evidence type="ECO:0000259" key="7">
    <source>
        <dbReference type="Pfam" id="PF02879"/>
    </source>
</evidence>
<dbReference type="Gene3D" id="3.40.120.10">
    <property type="entry name" value="Alpha-D-Glucose-1,6-Bisphosphate, subunit A, domain 3"/>
    <property type="match status" value="2"/>
</dbReference>
<evidence type="ECO:0000256" key="1">
    <source>
        <dbReference type="ARBA" id="ARBA00001946"/>
    </source>
</evidence>
<keyword evidence="4" id="KW-0460">Magnesium</keyword>
<feature type="domain" description="Alpha-D-phosphohexomutase alpha/beta/alpha" evidence="7">
    <location>
        <begin position="3"/>
        <end position="99"/>
    </location>
</feature>
<comment type="caution">
    <text evidence="9">The sequence shown here is derived from an EMBL/GenBank/DDBJ whole genome shotgun (WGS) entry which is preliminary data.</text>
</comment>
<evidence type="ECO:0000256" key="4">
    <source>
        <dbReference type="ARBA" id="ARBA00022842"/>
    </source>
</evidence>
<dbReference type="Pfam" id="PF02880">
    <property type="entry name" value="PGM_PMM_III"/>
    <property type="match status" value="1"/>
</dbReference>
<dbReference type="InterPro" id="IPR036900">
    <property type="entry name" value="A-D-PHexomutase_C_sf"/>
</dbReference>
<accession>X0U5L3</accession>
<feature type="non-terminal residue" evidence="9">
    <location>
        <position position="1"/>
    </location>
</feature>
<evidence type="ECO:0000259" key="8">
    <source>
        <dbReference type="Pfam" id="PF02880"/>
    </source>
</evidence>
<keyword evidence="5" id="KW-0413">Isomerase</keyword>
<dbReference type="InterPro" id="IPR005841">
    <property type="entry name" value="Alpha-D-phosphohexomutase_SF"/>
</dbReference>
<dbReference type="SUPFAM" id="SSF53738">
    <property type="entry name" value="Phosphoglucomutase, first 3 domains"/>
    <property type="match status" value="2"/>
</dbReference>
<dbReference type="Gene3D" id="3.30.310.50">
    <property type="entry name" value="Alpha-D-phosphohexomutase, C-terminal domain"/>
    <property type="match status" value="1"/>
</dbReference>
<evidence type="ECO:0000256" key="2">
    <source>
        <dbReference type="ARBA" id="ARBA00022553"/>
    </source>
</evidence>
<dbReference type="InterPro" id="IPR005846">
    <property type="entry name" value="A-D-PHexomutase_a/b/a-III"/>
</dbReference>
<keyword evidence="3" id="KW-0479">Metal-binding</keyword>
<feature type="non-terminal residue" evidence="9">
    <location>
        <position position="305"/>
    </location>
</feature>
<gene>
    <name evidence="9" type="ORF">S01H1_19492</name>
</gene>
<dbReference type="PRINTS" id="PR00509">
    <property type="entry name" value="PGMPMM"/>
</dbReference>
<name>X0U5L3_9ZZZZ</name>